<dbReference type="Proteomes" id="UP000238071">
    <property type="component" value="Unassembled WGS sequence"/>
</dbReference>
<evidence type="ECO:0000313" key="3">
    <source>
        <dbReference type="Proteomes" id="UP000238071"/>
    </source>
</evidence>
<evidence type="ECO:0000256" key="1">
    <source>
        <dbReference type="SAM" id="SignalP"/>
    </source>
</evidence>
<comment type="caution">
    <text evidence="2">The sequence shown here is derived from an EMBL/GenBank/DDBJ whole genome shotgun (WGS) entry which is preliminary data.</text>
</comment>
<protein>
    <recommendedName>
        <fullName evidence="4">Thaumatin family protein</fullName>
    </recommendedName>
</protein>
<evidence type="ECO:0000313" key="2">
    <source>
        <dbReference type="EMBL" id="PPK73256.1"/>
    </source>
</evidence>
<keyword evidence="3" id="KW-1185">Reference proteome</keyword>
<keyword evidence="1" id="KW-0732">Signal</keyword>
<dbReference type="AlphaFoldDB" id="A0A2S6H788"/>
<name>A0A2S6H788_9GAMM</name>
<proteinExistence type="predicted"/>
<feature type="signal peptide" evidence="1">
    <location>
        <begin position="1"/>
        <end position="25"/>
    </location>
</feature>
<organism evidence="2 3">
    <name type="scientific">Methylobacter tundripaludum</name>
    <dbReference type="NCBI Taxonomy" id="173365"/>
    <lineage>
        <taxon>Bacteria</taxon>
        <taxon>Pseudomonadati</taxon>
        <taxon>Pseudomonadota</taxon>
        <taxon>Gammaproteobacteria</taxon>
        <taxon>Methylococcales</taxon>
        <taxon>Methylococcaceae</taxon>
        <taxon>Methylobacter</taxon>
    </lineage>
</organism>
<reference evidence="2 3" key="1">
    <citation type="submission" date="2018-02" db="EMBL/GenBank/DDBJ databases">
        <title>Subsurface microbial communities from deep shales in Ohio and West Virginia, USA.</title>
        <authorList>
            <person name="Wrighton K."/>
        </authorList>
    </citation>
    <scope>NUCLEOTIDE SEQUENCE [LARGE SCALE GENOMIC DNA]</scope>
    <source>
        <strain evidence="2 3">OWC-G53F</strain>
    </source>
</reference>
<sequence length="323" mass="33089">MNPYRTLLLNLGSTALLLASVTAFADQNALPSGGSPTSVSITNSSNAPVYANIVLGQPPATLPPNCSNLGTQIQSLTDSNLVFTSSVAGKTVSFTLVPGVNDKGSYQMAAGETITYTPQTISCGSASCSPAVTFNYFFTPTDVGFKDNNGCSNSTFPNATNLAEASINFGVNGSVGAGCANADDTDISAVNGVNSILQVSTQDAGGNPQTGWPASTSLAKNAVLGKNANLPGVFGWAATNCSGNLANSGYPNPTKACAAPKMAPRASKKHTCTTPNGTQYKAIIGPKKTYYCDERSDAGTCNNQRQAYVTGGTVQILYIGPAY</sequence>
<dbReference type="EMBL" id="PTIY01000002">
    <property type="protein sequence ID" value="PPK73256.1"/>
    <property type="molecule type" value="Genomic_DNA"/>
</dbReference>
<dbReference type="OrthoDB" id="9961895at2"/>
<evidence type="ECO:0008006" key="4">
    <source>
        <dbReference type="Google" id="ProtNLM"/>
    </source>
</evidence>
<gene>
    <name evidence="2" type="ORF">B0F88_102236</name>
</gene>
<dbReference type="RefSeq" id="WP_104422512.1">
    <property type="nucleotide sequence ID" value="NZ_PTIY01000002.1"/>
</dbReference>
<feature type="chain" id="PRO_5015391836" description="Thaumatin family protein" evidence="1">
    <location>
        <begin position="26"/>
        <end position="323"/>
    </location>
</feature>
<accession>A0A2S6H788</accession>